<evidence type="ECO:0000256" key="5">
    <source>
        <dbReference type="ARBA" id="ARBA00022692"/>
    </source>
</evidence>
<evidence type="ECO:0000256" key="1">
    <source>
        <dbReference type="ARBA" id="ARBA00004651"/>
    </source>
</evidence>
<evidence type="ECO:0000256" key="7">
    <source>
        <dbReference type="ARBA" id="ARBA00023136"/>
    </source>
</evidence>
<sequence length="639" mass="67900">MATLPTAQTTTAQTTGAHSGHRAARRRGSRPEAPAAWERPALAAVLVVAALLYAWGLGHAAIHPYYSAAIRSMADSWRAFFFGGLDPSGSITLDKLPGAFWPEAISVWVFGPSTWAAALPQVVEGVLTVWLLHRIVRAWAGPFAALVAALTLTFTPVTVVLNRATIPDTALTLLLVAAAGALQKAVRSGQLLPLITCGVWVGLAFQTKMLQAWLVLPVFALVYQLAASGTPLRRVLRLLLSGAVTLAVSCSWALLAWLTPAADRPYVDGTSNNNPFSLVFGYNGLSRFSDDDTALGAVSGTAASRTSGNTGWGMLVNHTVGPQIAWFLPLAVLATVLALLWRAREPRTDLLRAGFLLWGGWLAVHVVVFSVSNGNHPYYTAVLAPAIAALAGGGLALFRSEYEAGGQRRVWLPSAIVLTVVWAVVLDVPTLFVSWLLLLAVGLAGCGALGLWTSGSGSSQGMVQGSLAAAIAATLLLPAGWAASSLDPLYAGASTSPTAGPVGKVYRHAVHHRSALRRVGLDQPSARDTALLDYLTAHHHGEKYLLATQAAYPAERLLRAQSQPMLVMGGFTGKTPFPTADQLGTLITTHQLRYVLLTSVRPTTPATTWVKSHCTRIHSKAYGWRTRGSFSLYDCRPDN</sequence>
<protein>
    <submittedName>
        <fullName evidence="12">4-amino-4-deoxy-L-arabinose transferase-like glycosyltransferase</fullName>
    </submittedName>
</protein>
<dbReference type="Pfam" id="PF24878">
    <property type="entry name" value="YkcB_C"/>
    <property type="match status" value="1"/>
</dbReference>
<reference evidence="12 13" key="1">
    <citation type="submission" date="2019-06" db="EMBL/GenBank/DDBJ databases">
        <title>Sequencing the genomes of 1000 actinobacteria strains.</title>
        <authorList>
            <person name="Klenk H.-P."/>
        </authorList>
    </citation>
    <scope>NUCLEOTIDE SEQUENCE [LARGE SCALE GENOMIC DNA]</scope>
    <source>
        <strain evidence="12 13">DSM 41929</strain>
    </source>
</reference>
<keyword evidence="6 9" id="KW-1133">Transmembrane helix</keyword>
<comment type="subcellular location">
    <subcellularLocation>
        <location evidence="1">Cell membrane</location>
        <topology evidence="1">Multi-pass membrane protein</topology>
    </subcellularLocation>
</comment>
<dbReference type="PANTHER" id="PTHR33908:SF3">
    <property type="entry name" value="UNDECAPRENYL PHOSPHATE-ALPHA-4-AMINO-4-DEOXY-L-ARABINOSE ARABINOSYL TRANSFERASE"/>
    <property type="match status" value="1"/>
</dbReference>
<evidence type="ECO:0000313" key="13">
    <source>
        <dbReference type="Proteomes" id="UP000318103"/>
    </source>
</evidence>
<feature type="domain" description="Glycosyltransferase RgtA/B/C/D-like" evidence="10">
    <location>
        <begin position="96"/>
        <end position="249"/>
    </location>
</feature>
<feature type="region of interest" description="Disordered" evidence="8">
    <location>
        <begin position="1"/>
        <end position="33"/>
    </location>
</feature>
<feature type="transmembrane region" description="Helical" evidence="9">
    <location>
        <begin position="41"/>
        <end position="62"/>
    </location>
</feature>
<evidence type="ECO:0000256" key="2">
    <source>
        <dbReference type="ARBA" id="ARBA00022475"/>
    </source>
</evidence>
<dbReference type="InterPro" id="IPR038731">
    <property type="entry name" value="RgtA/B/C-like"/>
</dbReference>
<evidence type="ECO:0000259" key="11">
    <source>
        <dbReference type="Pfam" id="PF24878"/>
    </source>
</evidence>
<feature type="domain" description="Putative mannosyltransferase YkcA/B-like C-terminal" evidence="11">
    <location>
        <begin position="531"/>
        <end position="613"/>
    </location>
</feature>
<evidence type="ECO:0000256" key="9">
    <source>
        <dbReference type="SAM" id="Phobius"/>
    </source>
</evidence>
<dbReference type="InterPro" id="IPR050297">
    <property type="entry name" value="LipidA_mod_glycosyltrf_83"/>
</dbReference>
<keyword evidence="13" id="KW-1185">Reference proteome</keyword>
<evidence type="ECO:0000256" key="3">
    <source>
        <dbReference type="ARBA" id="ARBA00022676"/>
    </source>
</evidence>
<dbReference type="GO" id="GO:0010041">
    <property type="term" value="P:response to iron(III) ion"/>
    <property type="evidence" value="ECO:0007669"/>
    <property type="project" value="TreeGrafter"/>
</dbReference>
<gene>
    <name evidence="12" type="ORF">FB563_8403</name>
</gene>
<dbReference type="Proteomes" id="UP000318103">
    <property type="component" value="Unassembled WGS sequence"/>
</dbReference>
<dbReference type="OrthoDB" id="5241882at2"/>
<dbReference type="Pfam" id="PF13231">
    <property type="entry name" value="PMT_2"/>
    <property type="match status" value="1"/>
</dbReference>
<organism evidence="12 13">
    <name type="scientific">Streptomyces puniciscabiei</name>
    <dbReference type="NCBI Taxonomy" id="164348"/>
    <lineage>
        <taxon>Bacteria</taxon>
        <taxon>Bacillati</taxon>
        <taxon>Actinomycetota</taxon>
        <taxon>Actinomycetes</taxon>
        <taxon>Kitasatosporales</taxon>
        <taxon>Streptomycetaceae</taxon>
        <taxon>Streptomyces</taxon>
    </lineage>
</organism>
<dbReference type="InterPro" id="IPR056785">
    <property type="entry name" value="YkcA/B-like_C"/>
</dbReference>
<comment type="caution">
    <text evidence="12">The sequence shown here is derived from an EMBL/GenBank/DDBJ whole genome shotgun (WGS) entry which is preliminary data.</text>
</comment>
<evidence type="ECO:0000313" key="12">
    <source>
        <dbReference type="EMBL" id="TQK79180.1"/>
    </source>
</evidence>
<dbReference type="GO" id="GO:0005886">
    <property type="term" value="C:plasma membrane"/>
    <property type="evidence" value="ECO:0007669"/>
    <property type="project" value="UniProtKB-SubCell"/>
</dbReference>
<feature type="transmembrane region" description="Helical" evidence="9">
    <location>
        <begin position="139"/>
        <end position="161"/>
    </location>
</feature>
<keyword evidence="7 9" id="KW-0472">Membrane</keyword>
<feature type="compositionally biased region" description="Low complexity" evidence="8">
    <location>
        <begin position="1"/>
        <end position="18"/>
    </location>
</feature>
<evidence type="ECO:0000256" key="6">
    <source>
        <dbReference type="ARBA" id="ARBA00022989"/>
    </source>
</evidence>
<evidence type="ECO:0000256" key="8">
    <source>
        <dbReference type="SAM" id="MobiDB-lite"/>
    </source>
</evidence>
<feature type="transmembrane region" description="Helical" evidence="9">
    <location>
        <begin position="210"/>
        <end position="226"/>
    </location>
</feature>
<evidence type="ECO:0000259" key="10">
    <source>
        <dbReference type="Pfam" id="PF13231"/>
    </source>
</evidence>
<dbReference type="GO" id="GO:0016763">
    <property type="term" value="F:pentosyltransferase activity"/>
    <property type="evidence" value="ECO:0007669"/>
    <property type="project" value="TreeGrafter"/>
</dbReference>
<feature type="transmembrane region" description="Helical" evidence="9">
    <location>
        <begin position="432"/>
        <end position="453"/>
    </location>
</feature>
<feature type="transmembrane region" description="Helical" evidence="9">
    <location>
        <begin position="465"/>
        <end position="483"/>
    </location>
</feature>
<feature type="transmembrane region" description="Helical" evidence="9">
    <location>
        <begin position="238"/>
        <end position="258"/>
    </location>
</feature>
<name>A0A542SX42_9ACTN</name>
<dbReference type="PANTHER" id="PTHR33908">
    <property type="entry name" value="MANNOSYLTRANSFERASE YKCB-RELATED"/>
    <property type="match status" value="1"/>
</dbReference>
<keyword evidence="3" id="KW-0328">Glycosyltransferase</keyword>
<dbReference type="AlphaFoldDB" id="A0A542SX42"/>
<evidence type="ECO:0000256" key="4">
    <source>
        <dbReference type="ARBA" id="ARBA00022679"/>
    </source>
</evidence>
<feature type="transmembrane region" description="Helical" evidence="9">
    <location>
        <begin position="324"/>
        <end position="341"/>
    </location>
</feature>
<feature type="compositionally biased region" description="Basic residues" evidence="8">
    <location>
        <begin position="19"/>
        <end position="28"/>
    </location>
</feature>
<dbReference type="STRING" id="164348.BFF78_20555"/>
<dbReference type="EMBL" id="VFNX01000008">
    <property type="protein sequence ID" value="TQK79180.1"/>
    <property type="molecule type" value="Genomic_DNA"/>
</dbReference>
<accession>A0A542SX42</accession>
<keyword evidence="2" id="KW-1003">Cell membrane</keyword>
<feature type="transmembrane region" description="Helical" evidence="9">
    <location>
        <begin position="378"/>
        <end position="398"/>
    </location>
</feature>
<feature type="transmembrane region" description="Helical" evidence="9">
    <location>
        <begin position="353"/>
        <end position="372"/>
    </location>
</feature>
<dbReference type="GO" id="GO:0009103">
    <property type="term" value="P:lipopolysaccharide biosynthetic process"/>
    <property type="evidence" value="ECO:0007669"/>
    <property type="project" value="UniProtKB-ARBA"/>
</dbReference>
<keyword evidence="4 12" id="KW-0808">Transferase</keyword>
<dbReference type="RefSeq" id="WP_055708826.1">
    <property type="nucleotide sequence ID" value="NZ_JBPJFI010000002.1"/>
</dbReference>
<proteinExistence type="predicted"/>
<feature type="transmembrane region" description="Helical" evidence="9">
    <location>
        <begin position="410"/>
        <end position="426"/>
    </location>
</feature>
<keyword evidence="5 9" id="KW-0812">Transmembrane</keyword>